<evidence type="ECO:0000313" key="3">
    <source>
        <dbReference type="Proteomes" id="UP000002624"/>
    </source>
</evidence>
<dbReference type="AlphaFoldDB" id="C6H292"/>
<accession>C6H292</accession>
<name>C6H292_AJECH</name>
<dbReference type="Proteomes" id="UP000002624">
    <property type="component" value="Unassembled WGS sequence"/>
</dbReference>
<evidence type="ECO:0000313" key="2">
    <source>
        <dbReference type="EMBL" id="EER45245.1"/>
    </source>
</evidence>
<evidence type="ECO:0000256" key="1">
    <source>
        <dbReference type="SAM" id="MobiDB-lite"/>
    </source>
</evidence>
<sequence>MPQKEHNIRPTFVLPMVEGDPERTTEPITDLRVLAQSRLAFVMRSQSCLMLMKIRVARGVSALLSPPIEPDYDLFLSFSCKDDFVDFVSCWRSIETSGSVGDPAVPGEMRSEKYGLPIRTQYDPSTLPTPSPSSSKTRNKLKESLSSSGFHHGPYAVFVKAILQDRVLPMVKAQVSLSPIEDENCKEVIRDADMLWDSGAHYTIITEEFLCEGSRRQLHSKENKLYRYEKGPSIQLAANVAFSNASATVGGIAFD</sequence>
<dbReference type="VEuPathDB" id="FungiDB:HCDG_00824"/>
<organism evidence="2 3">
    <name type="scientific">Ajellomyces capsulatus (strain H143)</name>
    <name type="common">Darling's disease fungus</name>
    <name type="synonym">Histoplasma capsulatum</name>
    <dbReference type="NCBI Taxonomy" id="544712"/>
    <lineage>
        <taxon>Eukaryota</taxon>
        <taxon>Fungi</taxon>
        <taxon>Dikarya</taxon>
        <taxon>Ascomycota</taxon>
        <taxon>Pezizomycotina</taxon>
        <taxon>Eurotiomycetes</taxon>
        <taxon>Eurotiomycetidae</taxon>
        <taxon>Onygenales</taxon>
        <taxon>Ajellomycetaceae</taxon>
        <taxon>Histoplasma</taxon>
    </lineage>
</organism>
<proteinExistence type="predicted"/>
<reference evidence="3" key="1">
    <citation type="submission" date="2009-05" db="EMBL/GenBank/DDBJ databases">
        <title>The genome sequence of Ajellomyces capsulatus strain H143.</title>
        <authorList>
            <person name="Champion M."/>
            <person name="Cuomo C.A."/>
            <person name="Ma L.-J."/>
            <person name="Henn M.R."/>
            <person name="Sil A."/>
            <person name="Goldman B."/>
            <person name="Young S.K."/>
            <person name="Kodira C.D."/>
            <person name="Zeng Q."/>
            <person name="Koehrsen M."/>
            <person name="Alvarado L."/>
            <person name="Berlin A.M."/>
            <person name="Borenstein D."/>
            <person name="Chen Z."/>
            <person name="Engels R."/>
            <person name="Freedman E."/>
            <person name="Gellesch M."/>
            <person name="Goldberg J."/>
            <person name="Griggs A."/>
            <person name="Gujja S."/>
            <person name="Heiman D.I."/>
            <person name="Hepburn T.A."/>
            <person name="Howarth C."/>
            <person name="Jen D."/>
            <person name="Larson L."/>
            <person name="Lewis B."/>
            <person name="Mehta T."/>
            <person name="Park D."/>
            <person name="Pearson M."/>
            <person name="Roberts A."/>
            <person name="Saif S."/>
            <person name="Shea T.D."/>
            <person name="Shenoy N."/>
            <person name="Sisk P."/>
            <person name="Stolte C."/>
            <person name="Sykes S."/>
            <person name="Walk T."/>
            <person name="White J."/>
            <person name="Yandava C."/>
            <person name="Klein B."/>
            <person name="McEwen J.G."/>
            <person name="Puccia R."/>
            <person name="Goldman G.H."/>
            <person name="Felipe M.S."/>
            <person name="Nino-Vega G."/>
            <person name="San-Blas G."/>
            <person name="Taylor J.W."/>
            <person name="Mendoza L."/>
            <person name="Galagan J.E."/>
            <person name="Nusbaum C."/>
            <person name="Birren B.W."/>
        </authorList>
    </citation>
    <scope>NUCLEOTIDE SEQUENCE [LARGE SCALE GENOMIC DNA]</scope>
    <source>
        <strain evidence="3">H143</strain>
    </source>
</reference>
<evidence type="ECO:0008006" key="4">
    <source>
        <dbReference type="Google" id="ProtNLM"/>
    </source>
</evidence>
<gene>
    <name evidence="2" type="ORF">HCDG_00824</name>
</gene>
<feature type="compositionally biased region" description="Low complexity" evidence="1">
    <location>
        <begin position="124"/>
        <end position="135"/>
    </location>
</feature>
<feature type="region of interest" description="Disordered" evidence="1">
    <location>
        <begin position="119"/>
        <end position="146"/>
    </location>
</feature>
<dbReference type="HOGENOM" id="CLU_1089753_0_0_1"/>
<dbReference type="STRING" id="544712.C6H292"/>
<dbReference type="EMBL" id="GG692419">
    <property type="protein sequence ID" value="EER45245.1"/>
    <property type="molecule type" value="Genomic_DNA"/>
</dbReference>
<protein>
    <recommendedName>
        <fullName evidence="4">Peptidase A2 domain-containing protein</fullName>
    </recommendedName>
</protein>